<sequence length="50" mass="5762">MIDNYEGVHDRTVNGDRLNDEVTIGTVYGTADQMFEVNRFIPVLGVYQLW</sequence>
<proteinExistence type="predicted"/>
<gene>
    <name evidence="1" type="ORF">DSM100238_0280</name>
</gene>
<organism evidence="1 2">
    <name type="scientific">Bifidobacterium apri</name>
    <dbReference type="NCBI Taxonomy" id="1769423"/>
    <lineage>
        <taxon>Bacteria</taxon>
        <taxon>Bacillati</taxon>
        <taxon>Actinomycetota</taxon>
        <taxon>Actinomycetes</taxon>
        <taxon>Bifidobacteriales</taxon>
        <taxon>Bifidobacteriaceae</taxon>
        <taxon>Bifidobacterium</taxon>
    </lineage>
</organism>
<protein>
    <submittedName>
        <fullName evidence="1">Uncharacterized protein</fullName>
    </submittedName>
</protein>
<dbReference type="Proteomes" id="UP000440041">
    <property type="component" value="Unassembled WGS sequence"/>
</dbReference>
<evidence type="ECO:0000313" key="1">
    <source>
        <dbReference type="EMBL" id="KAB8301961.1"/>
    </source>
</evidence>
<comment type="caution">
    <text evidence="1">The sequence shown here is derived from an EMBL/GenBank/DDBJ whole genome shotgun (WGS) entry which is preliminary data.</text>
</comment>
<evidence type="ECO:0000313" key="2">
    <source>
        <dbReference type="Proteomes" id="UP000440041"/>
    </source>
</evidence>
<dbReference type="AlphaFoldDB" id="A0A6A2VB79"/>
<reference evidence="1 2" key="1">
    <citation type="submission" date="2019-09" db="EMBL/GenBank/DDBJ databases">
        <title>Characterization of the phylogenetic diversity of two novel species belonging to the genus Bifidobacterium: Bifidobacterium cebidarum sp. nov. and Bifidobacterium leontopitheci sp. nov.</title>
        <authorList>
            <person name="Lugli G.A."/>
            <person name="Duranti S."/>
            <person name="Milani C."/>
            <person name="Turroni F."/>
            <person name="Ventura M."/>
        </authorList>
    </citation>
    <scope>NUCLEOTIDE SEQUENCE [LARGE SCALE GENOMIC DNA]</scope>
    <source>
        <strain evidence="1 2">DSM 100238</strain>
    </source>
</reference>
<keyword evidence="2" id="KW-1185">Reference proteome</keyword>
<dbReference type="RefSeq" id="WP_167510963.1">
    <property type="nucleotide sequence ID" value="NZ_JBHLXF010000037.1"/>
</dbReference>
<accession>A0A6A2VB79</accession>
<dbReference type="EMBL" id="WBSO01000001">
    <property type="protein sequence ID" value="KAB8301961.1"/>
    <property type="molecule type" value="Genomic_DNA"/>
</dbReference>
<name>A0A6A2VB79_9BIFI</name>